<comment type="caution">
    <text evidence="2">The sequence shown here is derived from an EMBL/GenBank/DDBJ whole genome shotgun (WGS) entry which is preliminary data.</text>
</comment>
<sequence length="95" mass="10236">MAADTGVTEPKGREERRRGGDNTGGVMEDNQRGGPLLGGCVPCCPFHLSLCDGGMACGGKVPMKRRRSPSIPLFYRHRIIILIGPSLPSEHRLGH</sequence>
<dbReference type="Proteomes" id="UP000314294">
    <property type="component" value="Unassembled WGS sequence"/>
</dbReference>
<evidence type="ECO:0000313" key="2">
    <source>
        <dbReference type="EMBL" id="TNN29825.1"/>
    </source>
</evidence>
<keyword evidence="3" id="KW-1185">Reference proteome</keyword>
<evidence type="ECO:0000313" key="3">
    <source>
        <dbReference type="Proteomes" id="UP000314294"/>
    </source>
</evidence>
<evidence type="ECO:0000256" key="1">
    <source>
        <dbReference type="SAM" id="MobiDB-lite"/>
    </source>
</evidence>
<accession>A0A4Z2EM33</accession>
<proteinExistence type="predicted"/>
<feature type="compositionally biased region" description="Basic and acidic residues" evidence="1">
    <location>
        <begin position="10"/>
        <end position="20"/>
    </location>
</feature>
<dbReference type="EMBL" id="SRLO01005163">
    <property type="protein sequence ID" value="TNN29825.1"/>
    <property type="molecule type" value="Genomic_DNA"/>
</dbReference>
<organism evidence="2 3">
    <name type="scientific">Liparis tanakae</name>
    <name type="common">Tanaka's snailfish</name>
    <dbReference type="NCBI Taxonomy" id="230148"/>
    <lineage>
        <taxon>Eukaryota</taxon>
        <taxon>Metazoa</taxon>
        <taxon>Chordata</taxon>
        <taxon>Craniata</taxon>
        <taxon>Vertebrata</taxon>
        <taxon>Euteleostomi</taxon>
        <taxon>Actinopterygii</taxon>
        <taxon>Neopterygii</taxon>
        <taxon>Teleostei</taxon>
        <taxon>Neoteleostei</taxon>
        <taxon>Acanthomorphata</taxon>
        <taxon>Eupercaria</taxon>
        <taxon>Perciformes</taxon>
        <taxon>Cottioidei</taxon>
        <taxon>Cottales</taxon>
        <taxon>Liparidae</taxon>
        <taxon>Liparis</taxon>
    </lineage>
</organism>
<gene>
    <name evidence="2" type="ORF">EYF80_060026</name>
</gene>
<name>A0A4Z2EM33_9TELE</name>
<dbReference type="AlphaFoldDB" id="A0A4Z2EM33"/>
<protein>
    <submittedName>
        <fullName evidence="2">Uncharacterized protein</fullName>
    </submittedName>
</protein>
<feature type="region of interest" description="Disordered" evidence="1">
    <location>
        <begin position="1"/>
        <end position="31"/>
    </location>
</feature>
<reference evidence="2 3" key="1">
    <citation type="submission" date="2019-03" db="EMBL/GenBank/DDBJ databases">
        <title>First draft genome of Liparis tanakae, snailfish: a comprehensive survey of snailfish specific genes.</title>
        <authorList>
            <person name="Kim W."/>
            <person name="Song I."/>
            <person name="Jeong J.-H."/>
            <person name="Kim D."/>
            <person name="Kim S."/>
            <person name="Ryu S."/>
            <person name="Song J.Y."/>
            <person name="Lee S.K."/>
        </authorList>
    </citation>
    <scope>NUCLEOTIDE SEQUENCE [LARGE SCALE GENOMIC DNA]</scope>
    <source>
        <tissue evidence="2">Muscle</tissue>
    </source>
</reference>